<proteinExistence type="predicted"/>
<organism evidence="1 2">
    <name type="scientific">Hypoxylon rubiginosum</name>
    <dbReference type="NCBI Taxonomy" id="110542"/>
    <lineage>
        <taxon>Eukaryota</taxon>
        <taxon>Fungi</taxon>
        <taxon>Dikarya</taxon>
        <taxon>Ascomycota</taxon>
        <taxon>Pezizomycotina</taxon>
        <taxon>Sordariomycetes</taxon>
        <taxon>Xylariomycetidae</taxon>
        <taxon>Xylariales</taxon>
        <taxon>Hypoxylaceae</taxon>
        <taxon>Hypoxylon</taxon>
    </lineage>
</organism>
<protein>
    <submittedName>
        <fullName evidence="1">Rpr2-domain-containing protein</fullName>
    </submittedName>
</protein>
<evidence type="ECO:0000313" key="1">
    <source>
        <dbReference type="EMBL" id="KAI6083727.1"/>
    </source>
</evidence>
<gene>
    <name evidence="1" type="ORF">F4821DRAFT_183257</name>
</gene>
<accession>A0ACC0CTT1</accession>
<keyword evidence="2" id="KW-1185">Reference proteome</keyword>
<name>A0ACC0CTT1_9PEZI</name>
<reference evidence="1 2" key="1">
    <citation type="journal article" date="2022" name="New Phytol.">
        <title>Ecological generalism drives hyperdiversity of secondary metabolite gene clusters in xylarialean endophytes.</title>
        <authorList>
            <person name="Franco M.E.E."/>
            <person name="Wisecaver J.H."/>
            <person name="Arnold A.E."/>
            <person name="Ju Y.M."/>
            <person name="Slot J.C."/>
            <person name="Ahrendt S."/>
            <person name="Moore L.P."/>
            <person name="Eastman K.E."/>
            <person name="Scott K."/>
            <person name="Konkel Z."/>
            <person name="Mondo S.J."/>
            <person name="Kuo A."/>
            <person name="Hayes R.D."/>
            <person name="Haridas S."/>
            <person name="Andreopoulos B."/>
            <person name="Riley R."/>
            <person name="LaButti K."/>
            <person name="Pangilinan J."/>
            <person name="Lipzen A."/>
            <person name="Amirebrahimi M."/>
            <person name="Yan J."/>
            <person name="Adam C."/>
            <person name="Keymanesh K."/>
            <person name="Ng V."/>
            <person name="Louie K."/>
            <person name="Northen T."/>
            <person name="Drula E."/>
            <person name="Henrissat B."/>
            <person name="Hsieh H.M."/>
            <person name="Youens-Clark K."/>
            <person name="Lutzoni F."/>
            <person name="Miadlikowska J."/>
            <person name="Eastwood D.C."/>
            <person name="Hamelin R.C."/>
            <person name="Grigoriev I.V."/>
            <person name="U'Ren J.M."/>
        </authorList>
    </citation>
    <scope>NUCLEOTIDE SEQUENCE [LARGE SCALE GENOMIC DNA]</scope>
    <source>
        <strain evidence="1 2">ER1909</strain>
    </source>
</reference>
<comment type="caution">
    <text evidence="1">The sequence shown here is derived from an EMBL/GenBank/DDBJ whole genome shotgun (WGS) entry which is preliminary data.</text>
</comment>
<sequence length="182" mass="20498">MAKSKDPVPNRALHSRISFLYQAAAHFANHSQQTYSNSATKHSENTEAKVIAKSKPASHMSHGDQVLSRRFVTDLRAISHKSQIRMSPVMKRSICKYCDTLLIEGDTSSSVVENNSKGGKKPWADVLVVKCHACQGVKRFPIQTPRQKRRPIREKESKKRNEKACNERQEKGRQNGDVVMGT</sequence>
<dbReference type="Proteomes" id="UP001497680">
    <property type="component" value="Unassembled WGS sequence"/>
</dbReference>
<dbReference type="EMBL" id="MU394347">
    <property type="protein sequence ID" value="KAI6083727.1"/>
    <property type="molecule type" value="Genomic_DNA"/>
</dbReference>
<evidence type="ECO:0000313" key="2">
    <source>
        <dbReference type="Proteomes" id="UP001497680"/>
    </source>
</evidence>